<organism evidence="1 2">
    <name type="scientific">Persea americana</name>
    <name type="common">Avocado</name>
    <dbReference type="NCBI Taxonomy" id="3435"/>
    <lineage>
        <taxon>Eukaryota</taxon>
        <taxon>Viridiplantae</taxon>
        <taxon>Streptophyta</taxon>
        <taxon>Embryophyta</taxon>
        <taxon>Tracheophyta</taxon>
        <taxon>Spermatophyta</taxon>
        <taxon>Magnoliopsida</taxon>
        <taxon>Magnoliidae</taxon>
        <taxon>Laurales</taxon>
        <taxon>Lauraceae</taxon>
        <taxon>Persea</taxon>
    </lineage>
</organism>
<dbReference type="Proteomes" id="UP001234297">
    <property type="component" value="Chromosome 6"/>
</dbReference>
<name>A0ACC2KXR6_PERAE</name>
<accession>A0ACC2KXR6</accession>
<keyword evidence="2" id="KW-1185">Reference proteome</keyword>
<comment type="caution">
    <text evidence="1">The sequence shown here is derived from an EMBL/GenBank/DDBJ whole genome shotgun (WGS) entry which is preliminary data.</text>
</comment>
<evidence type="ECO:0000313" key="1">
    <source>
        <dbReference type="EMBL" id="KAJ8625966.1"/>
    </source>
</evidence>
<sequence length="346" mass="37910">MKASLKLREGNQNPLVRAKIPVSVLGLPFISSVVSGNSSDLSFHLRSASAAGPSFKVSYSPNDPSNNPFTFSVKSGVGAFGSPDRSPLVLSAQFSLLGTLNPSFSLQIKPQIGDFSLKKIARSNPNPNHIKENGVSHLDQPQPTPSTSASWPEIRHAGGGFFSGVALTAKTLFPVTKQLELNFRWGLNIPADISRKNLPFLTVDKFCIERIEPEKQLLLSNDGPRVYPLKSSGEVRDLEVLKGMCFWMGREVEALQRENQSMKESIEEMKRLGIPEKRSQASEIQSPAKRATEMKGDSGEFERWRKRKQNEGGDDGRRDVQVSGFSGSSGNDVEEELKRAIKAAAA</sequence>
<gene>
    <name evidence="1" type="ORF">MRB53_019273</name>
</gene>
<proteinExistence type="predicted"/>
<evidence type="ECO:0000313" key="2">
    <source>
        <dbReference type="Proteomes" id="UP001234297"/>
    </source>
</evidence>
<protein>
    <submittedName>
        <fullName evidence="1">Uncharacterized protein</fullName>
    </submittedName>
</protein>
<reference evidence="1 2" key="1">
    <citation type="journal article" date="2022" name="Hortic Res">
        <title>A haplotype resolved chromosomal level avocado genome allows analysis of novel avocado genes.</title>
        <authorList>
            <person name="Nath O."/>
            <person name="Fletcher S.J."/>
            <person name="Hayward A."/>
            <person name="Shaw L.M."/>
            <person name="Masouleh A.K."/>
            <person name="Furtado A."/>
            <person name="Henry R.J."/>
            <person name="Mitter N."/>
        </authorList>
    </citation>
    <scope>NUCLEOTIDE SEQUENCE [LARGE SCALE GENOMIC DNA]</scope>
    <source>
        <strain evidence="2">cv. Hass</strain>
    </source>
</reference>
<dbReference type="EMBL" id="CM056814">
    <property type="protein sequence ID" value="KAJ8625966.1"/>
    <property type="molecule type" value="Genomic_DNA"/>
</dbReference>